<dbReference type="Proteomes" id="UP000030185">
    <property type="component" value="Unassembled WGS sequence"/>
</dbReference>
<dbReference type="eggNOG" id="COG1216">
    <property type="taxonomic scope" value="Bacteria"/>
</dbReference>
<dbReference type="InterPro" id="IPR029044">
    <property type="entry name" value="Nucleotide-diphossugar_trans"/>
</dbReference>
<evidence type="ECO:0000313" key="2">
    <source>
        <dbReference type="EMBL" id="GAL84053.1"/>
    </source>
</evidence>
<dbReference type="Gene3D" id="3.90.550.10">
    <property type="entry name" value="Spore Coat Polysaccharide Biosynthesis Protein SpsA, Chain A"/>
    <property type="match status" value="1"/>
</dbReference>
<reference evidence="2 3" key="1">
    <citation type="submission" date="2014-09" db="EMBL/GenBank/DDBJ databases">
        <title>Sporocytophaga myxococcoides PG-01 genome sequencing.</title>
        <authorList>
            <person name="Liu L."/>
            <person name="Gao P.J."/>
            <person name="Chen G.J."/>
            <person name="Wang L.S."/>
        </authorList>
    </citation>
    <scope>NUCLEOTIDE SEQUENCE [LARGE SCALE GENOMIC DNA]</scope>
    <source>
        <strain evidence="2 3">PG-01</strain>
    </source>
</reference>
<dbReference type="InterPro" id="IPR001173">
    <property type="entry name" value="Glyco_trans_2-like"/>
</dbReference>
<dbReference type="EMBL" id="BBLT01000002">
    <property type="protein sequence ID" value="GAL84053.1"/>
    <property type="molecule type" value="Genomic_DNA"/>
</dbReference>
<dbReference type="InterPro" id="IPR050834">
    <property type="entry name" value="Glycosyltransf_2"/>
</dbReference>
<keyword evidence="3" id="KW-1185">Reference proteome</keyword>
<sequence length="285" mass="32726">MKQTVLPNKIIIGDDSPNDETEEWIKIFKQKQTVEIEYIHNRPSLKQAANVEMLMQRVETDYLLLLHDDDYLLQNALEDLLQLMFENPEIDVAFGKQYIVDQNGVINEKGSVFLNQSYLRSSSYENKILNPLHVALNQQLPSNSFLLRTSLAKEVHYDFEVEAGDAIDFMFCLNLAKANARFRYADKFISAYRHSANSVSTNGTVAYDAYKLVEQLSIPGIDNQQLQKEFLCKKAPGAVVEALKKKNRKDALRIYFSEYHRNKILTFGGIKRGIMVLFGKSFLLL</sequence>
<dbReference type="AlphaFoldDB" id="A0A098LCS5"/>
<feature type="domain" description="Glycosyltransferase 2-like" evidence="1">
    <location>
        <begin position="3"/>
        <end position="115"/>
    </location>
</feature>
<comment type="caution">
    <text evidence="2">The sequence shown here is derived from an EMBL/GenBank/DDBJ whole genome shotgun (WGS) entry which is preliminary data.</text>
</comment>
<protein>
    <submittedName>
        <fullName evidence="2">Family 2 glycosyl transferase</fullName>
    </submittedName>
</protein>
<dbReference type="SUPFAM" id="SSF53448">
    <property type="entry name" value="Nucleotide-diphospho-sugar transferases"/>
    <property type="match status" value="1"/>
</dbReference>
<evidence type="ECO:0000313" key="3">
    <source>
        <dbReference type="Proteomes" id="UP000030185"/>
    </source>
</evidence>
<dbReference type="Pfam" id="PF00535">
    <property type="entry name" value="Glycos_transf_2"/>
    <property type="match status" value="1"/>
</dbReference>
<dbReference type="PANTHER" id="PTHR43685:SF2">
    <property type="entry name" value="GLYCOSYLTRANSFERASE 2-LIKE DOMAIN-CONTAINING PROTEIN"/>
    <property type="match status" value="1"/>
</dbReference>
<dbReference type="PANTHER" id="PTHR43685">
    <property type="entry name" value="GLYCOSYLTRANSFERASE"/>
    <property type="match status" value="1"/>
</dbReference>
<proteinExistence type="predicted"/>
<evidence type="ECO:0000259" key="1">
    <source>
        <dbReference type="Pfam" id="PF00535"/>
    </source>
</evidence>
<gene>
    <name evidence="2" type="ORF">MYP_1281</name>
</gene>
<accession>A0A098LCS5</accession>
<dbReference type="GO" id="GO:0016740">
    <property type="term" value="F:transferase activity"/>
    <property type="evidence" value="ECO:0007669"/>
    <property type="project" value="UniProtKB-KW"/>
</dbReference>
<dbReference type="STRING" id="153721.MYP_1281"/>
<keyword evidence="2" id="KW-0808">Transferase</keyword>
<organism evidence="2 3">
    <name type="scientific">Sporocytophaga myxococcoides</name>
    <dbReference type="NCBI Taxonomy" id="153721"/>
    <lineage>
        <taxon>Bacteria</taxon>
        <taxon>Pseudomonadati</taxon>
        <taxon>Bacteroidota</taxon>
        <taxon>Cytophagia</taxon>
        <taxon>Cytophagales</taxon>
        <taxon>Cytophagaceae</taxon>
        <taxon>Sporocytophaga</taxon>
    </lineage>
</organism>
<name>A0A098LCS5_9BACT</name>